<evidence type="ECO:0000313" key="4">
    <source>
        <dbReference type="Proteomes" id="UP001501521"/>
    </source>
</evidence>
<keyword evidence="4" id="KW-1185">Reference proteome</keyword>
<evidence type="ECO:0000313" key="3">
    <source>
        <dbReference type="EMBL" id="GAA4909652.1"/>
    </source>
</evidence>
<sequence>MKKWIAIAAVAALASLAVPVVMLMMIMTAVGGSQQQVSSTHASLCTASWQGDSITERDLTGSQLDAAATIYAAAIETGAGPEGAIVGIATALQESDLGANPYSRTPNSDGDVGLFQQRSLVGWYANGATQEENITTLNDHAYAARTFFLGNDSLDGSHIPGLTDIDGWREMAVTEAAQSVQRSAFPYAYADHEALARALVQRLGEGEAGQILCAGAVGGSLDCPASGLSSEAGLNADALRGLRCIKQFWPQIDVIGGVRNDPDSDHHTGDALDPMIPNYTSATGIALGTEIAEWARANAEGLGIKYVIWRKQIWSVERASEGWRTCGTDAASCYSGSDPSAAHLDHLHLSFLGAMGTGIPATGAASSSGEVSLPIARGSYRLTARYNQKGSNWSSGYHTGLDFAAPEGTPLRSITAGTVTDTSWHSAYGNLTTITADDGTVFYYAHQARRYVTLGQKVTAGELIGTVGNTGNSFGAHLHLEVRIGGRHTNPETWLTTRGVAP</sequence>
<dbReference type="InterPro" id="IPR050570">
    <property type="entry name" value="Cell_wall_metabolism_enzyme"/>
</dbReference>
<evidence type="ECO:0000259" key="1">
    <source>
        <dbReference type="Pfam" id="PF01551"/>
    </source>
</evidence>
<dbReference type="Gene3D" id="2.70.70.10">
    <property type="entry name" value="Glucose Permease (Domain IIA)"/>
    <property type="match status" value="1"/>
</dbReference>
<evidence type="ECO:0008006" key="5">
    <source>
        <dbReference type="Google" id="ProtNLM"/>
    </source>
</evidence>
<dbReference type="CDD" id="cd12797">
    <property type="entry name" value="M23_peptidase"/>
    <property type="match status" value="1"/>
</dbReference>
<proteinExistence type="predicted"/>
<protein>
    <recommendedName>
        <fullName evidence="5">Peptidase M23 domain-containing protein</fullName>
    </recommendedName>
</protein>
<dbReference type="Pfam" id="PF01551">
    <property type="entry name" value="Peptidase_M23"/>
    <property type="match status" value="1"/>
</dbReference>
<dbReference type="InterPro" id="IPR016047">
    <property type="entry name" value="M23ase_b-sheet_dom"/>
</dbReference>
<dbReference type="PANTHER" id="PTHR21666">
    <property type="entry name" value="PEPTIDASE-RELATED"/>
    <property type="match status" value="1"/>
</dbReference>
<dbReference type="Proteomes" id="UP001501521">
    <property type="component" value="Unassembled WGS sequence"/>
</dbReference>
<dbReference type="PANTHER" id="PTHR21666:SF270">
    <property type="entry name" value="MUREIN HYDROLASE ACTIVATOR ENVC"/>
    <property type="match status" value="1"/>
</dbReference>
<gene>
    <name evidence="3" type="ORF">GCM10025789_31080</name>
</gene>
<dbReference type="Pfam" id="PF26571">
    <property type="entry name" value="VldE"/>
    <property type="match status" value="1"/>
</dbReference>
<dbReference type="EMBL" id="BAABLV010000066">
    <property type="protein sequence ID" value="GAA4909652.1"/>
    <property type="molecule type" value="Genomic_DNA"/>
</dbReference>
<dbReference type="RefSeq" id="WP_345584528.1">
    <property type="nucleotide sequence ID" value="NZ_BAABLV010000066.1"/>
</dbReference>
<evidence type="ECO:0000259" key="2">
    <source>
        <dbReference type="Pfam" id="PF26571"/>
    </source>
</evidence>
<accession>A0ABP9FPF5</accession>
<name>A0ABP9FPF5_9ACTN</name>
<dbReference type="InterPro" id="IPR011055">
    <property type="entry name" value="Dup_hybrid_motif"/>
</dbReference>
<organism evidence="3 4">
    <name type="scientific">Tessaracoccus lubricantis</name>
    <dbReference type="NCBI Taxonomy" id="545543"/>
    <lineage>
        <taxon>Bacteria</taxon>
        <taxon>Bacillati</taxon>
        <taxon>Actinomycetota</taxon>
        <taxon>Actinomycetes</taxon>
        <taxon>Propionibacteriales</taxon>
        <taxon>Propionibacteriaceae</taxon>
        <taxon>Tessaracoccus</taxon>
    </lineage>
</organism>
<reference evidence="4" key="1">
    <citation type="journal article" date="2019" name="Int. J. Syst. Evol. Microbiol.">
        <title>The Global Catalogue of Microorganisms (GCM) 10K type strain sequencing project: providing services to taxonomists for standard genome sequencing and annotation.</title>
        <authorList>
            <consortium name="The Broad Institute Genomics Platform"/>
            <consortium name="The Broad Institute Genome Sequencing Center for Infectious Disease"/>
            <person name="Wu L."/>
            <person name="Ma J."/>
        </authorList>
    </citation>
    <scope>NUCLEOTIDE SEQUENCE [LARGE SCALE GENOMIC DNA]</scope>
    <source>
        <strain evidence="4">JCM 19125</strain>
    </source>
</reference>
<comment type="caution">
    <text evidence="3">The sequence shown here is derived from an EMBL/GenBank/DDBJ whole genome shotgun (WGS) entry which is preliminary data.</text>
</comment>
<dbReference type="SUPFAM" id="SSF51261">
    <property type="entry name" value="Duplicated hybrid motif"/>
    <property type="match status" value="1"/>
</dbReference>
<feature type="domain" description="M23ase beta-sheet core" evidence="1">
    <location>
        <begin position="397"/>
        <end position="491"/>
    </location>
</feature>
<dbReference type="InterPro" id="IPR058593">
    <property type="entry name" value="ARB_07466-like_C"/>
</dbReference>
<feature type="domain" description="ARB-07466-like C-terminal" evidence="2">
    <location>
        <begin position="232"/>
        <end position="326"/>
    </location>
</feature>